<proteinExistence type="predicted"/>
<reference evidence="3" key="1">
    <citation type="submission" date="2017-03" db="EMBL/GenBank/DDBJ databases">
        <authorList>
            <person name="Monnet C."/>
        </authorList>
    </citation>
    <scope>NUCLEOTIDE SEQUENCE [LARGE SCALE GENOMIC DNA]</scope>
    <source>
        <strain evidence="3">P10</strain>
    </source>
</reference>
<keyword evidence="1" id="KW-1133">Transmembrane helix</keyword>
<evidence type="ECO:0000256" key="1">
    <source>
        <dbReference type="SAM" id="Phobius"/>
    </source>
</evidence>
<protein>
    <submittedName>
        <fullName evidence="2">Uncharacterized protein</fullName>
    </submittedName>
</protein>
<accession>A0A2H1I679</accession>
<evidence type="ECO:0000313" key="3">
    <source>
        <dbReference type="Proteomes" id="UP000234342"/>
    </source>
</evidence>
<organism evidence="2 3">
    <name type="scientific">Brevibacterium antiquum</name>
    <dbReference type="NCBI Taxonomy" id="234835"/>
    <lineage>
        <taxon>Bacteria</taxon>
        <taxon>Bacillati</taxon>
        <taxon>Actinomycetota</taxon>
        <taxon>Actinomycetes</taxon>
        <taxon>Micrococcales</taxon>
        <taxon>Brevibacteriaceae</taxon>
        <taxon>Brevibacterium</taxon>
    </lineage>
</organism>
<dbReference type="Proteomes" id="UP000234342">
    <property type="component" value="Unassembled WGS sequence"/>
</dbReference>
<gene>
    <name evidence="2" type="ORF">BANT10_00621</name>
</gene>
<keyword evidence="1" id="KW-0812">Transmembrane</keyword>
<name>A0A2H1I679_9MICO</name>
<keyword evidence="1" id="KW-0472">Membrane</keyword>
<feature type="transmembrane region" description="Helical" evidence="1">
    <location>
        <begin position="63"/>
        <end position="85"/>
    </location>
</feature>
<dbReference type="EMBL" id="FXZE01000002">
    <property type="protein sequence ID" value="SMX70699.1"/>
    <property type="molecule type" value="Genomic_DNA"/>
</dbReference>
<keyword evidence="3" id="KW-1185">Reference proteome</keyword>
<sequence length="340" mass="37661">MKFGWLCWGPQLPDCYSHTPMQVGSRLRRGRRQLECVAELAPDCHRHRNVASYGEKMPKPIKIIIAGAIGFAAILVVVVIVSSMITRISDLPPDRVRLPQQALTPEEITVTAAPQADGTLQVSERLIFDAPEGADRPILWYLGGESIGWPAGDGDVPRYAVMPRASEVSARELDTVEEWTKNDPVEVAQLNVTRDDSDVDDLFYDDVGYEFANPHPPGENVMWTKGRHVVDVSYVLDDVYLNVEGHELFVLPLQFPSGSNEAPSIRTVSLEAGGPIRCLPDNMEFEPDADCSGLDKHRFAEGGTRLTWQEDMTSSIGAIGFAAPDTLQTEPIPVYEHRRN</sequence>
<dbReference type="AlphaFoldDB" id="A0A2H1I679"/>
<evidence type="ECO:0000313" key="2">
    <source>
        <dbReference type="EMBL" id="SMX70699.1"/>
    </source>
</evidence>